<reference evidence="1 2" key="1">
    <citation type="journal article" date="2019" name="Appl. Microbiol. Biotechnol.">
        <title>Genome sequence of Isaria javanica and comparative genome analysis insights into family S53 peptidase evolution in fungal entomopathogens.</title>
        <authorList>
            <person name="Lin R."/>
            <person name="Zhang X."/>
            <person name="Xin B."/>
            <person name="Zou M."/>
            <person name="Gao Y."/>
            <person name="Qin F."/>
            <person name="Hu Q."/>
            <person name="Xie B."/>
            <person name="Cheng X."/>
        </authorList>
    </citation>
    <scope>NUCLEOTIDE SEQUENCE [LARGE SCALE GENOMIC DNA]</scope>
    <source>
        <strain evidence="1 2">IJ1G</strain>
    </source>
</reference>
<name>A0A545V0A1_9HYPO</name>
<organism evidence="1 2">
    <name type="scientific">Cordyceps javanica</name>
    <dbReference type="NCBI Taxonomy" id="43265"/>
    <lineage>
        <taxon>Eukaryota</taxon>
        <taxon>Fungi</taxon>
        <taxon>Dikarya</taxon>
        <taxon>Ascomycota</taxon>
        <taxon>Pezizomycotina</taxon>
        <taxon>Sordariomycetes</taxon>
        <taxon>Hypocreomycetidae</taxon>
        <taxon>Hypocreales</taxon>
        <taxon>Cordycipitaceae</taxon>
        <taxon>Cordyceps</taxon>
    </lineage>
</organism>
<protein>
    <submittedName>
        <fullName evidence="1">Uncharacterized protein</fullName>
    </submittedName>
</protein>
<dbReference type="AlphaFoldDB" id="A0A545V0A1"/>
<keyword evidence="2" id="KW-1185">Reference proteome</keyword>
<accession>A0A545V0A1</accession>
<comment type="caution">
    <text evidence="1">The sequence shown here is derived from an EMBL/GenBank/DDBJ whole genome shotgun (WGS) entry which is preliminary data.</text>
</comment>
<proteinExistence type="predicted"/>
<gene>
    <name evidence="1" type="ORF">IF1G_06137</name>
</gene>
<evidence type="ECO:0000313" key="1">
    <source>
        <dbReference type="EMBL" id="TQV95150.1"/>
    </source>
</evidence>
<sequence>MVANFISITHGQIFHSGAELRRRHRDRRRAAAIGRRALTRGAHNSLPPPLASLCRKRKKVKIL</sequence>
<dbReference type="EMBL" id="SPUK01000008">
    <property type="protein sequence ID" value="TQV95150.1"/>
    <property type="molecule type" value="Genomic_DNA"/>
</dbReference>
<dbReference type="Proteomes" id="UP000315783">
    <property type="component" value="Unassembled WGS sequence"/>
</dbReference>
<evidence type="ECO:0000313" key="2">
    <source>
        <dbReference type="Proteomes" id="UP000315783"/>
    </source>
</evidence>